<evidence type="ECO:0008006" key="3">
    <source>
        <dbReference type="Google" id="ProtNLM"/>
    </source>
</evidence>
<dbReference type="PANTHER" id="PTHR37953">
    <property type="entry name" value="UPF0127 PROTEIN MJ1496"/>
    <property type="match status" value="1"/>
</dbReference>
<sequence length="106" mass="12102">MAAHTIPYQIDSADTFTKRLIGLTNKRKPISEEGMWFDQCKSIHMFFMKFPIDVLFLDNERKVVKSVAGLKPWRVVPAVPQAVSTLELPEGTIKQMNINQGDYVSF</sequence>
<evidence type="ECO:0000313" key="1">
    <source>
        <dbReference type="EMBL" id="GGF23952.1"/>
    </source>
</evidence>
<accession>A0A917B7A0</accession>
<protein>
    <recommendedName>
        <fullName evidence="3">DUF192 domain-containing protein</fullName>
    </recommendedName>
</protein>
<reference evidence="1" key="1">
    <citation type="journal article" date="2014" name="Int. J. Syst. Evol. Microbiol.">
        <title>Complete genome sequence of Corynebacterium casei LMG S-19264T (=DSM 44701T), isolated from a smear-ripened cheese.</title>
        <authorList>
            <consortium name="US DOE Joint Genome Institute (JGI-PGF)"/>
            <person name="Walter F."/>
            <person name="Albersmeier A."/>
            <person name="Kalinowski J."/>
            <person name="Ruckert C."/>
        </authorList>
    </citation>
    <scope>NUCLEOTIDE SEQUENCE</scope>
    <source>
        <strain evidence="1">CGMCC 1.12153</strain>
    </source>
</reference>
<comment type="caution">
    <text evidence="1">The sequence shown here is derived from an EMBL/GenBank/DDBJ whole genome shotgun (WGS) entry which is preliminary data.</text>
</comment>
<evidence type="ECO:0000313" key="2">
    <source>
        <dbReference type="Proteomes" id="UP000660110"/>
    </source>
</evidence>
<name>A0A917B7A0_HALAA</name>
<dbReference type="RefSeq" id="WP_188377722.1">
    <property type="nucleotide sequence ID" value="NZ_BMEL01000003.1"/>
</dbReference>
<keyword evidence="2" id="KW-1185">Reference proteome</keyword>
<dbReference type="InterPro" id="IPR003795">
    <property type="entry name" value="DUF192"/>
</dbReference>
<dbReference type="EMBL" id="BMEL01000003">
    <property type="protein sequence ID" value="GGF23952.1"/>
    <property type="molecule type" value="Genomic_DNA"/>
</dbReference>
<organism evidence="1 2">
    <name type="scientific">Halobacillus andaensis</name>
    <dbReference type="NCBI Taxonomy" id="1176239"/>
    <lineage>
        <taxon>Bacteria</taxon>
        <taxon>Bacillati</taxon>
        <taxon>Bacillota</taxon>
        <taxon>Bacilli</taxon>
        <taxon>Bacillales</taxon>
        <taxon>Bacillaceae</taxon>
        <taxon>Halobacillus</taxon>
    </lineage>
</organism>
<dbReference type="InterPro" id="IPR038695">
    <property type="entry name" value="Saro_0823-like_sf"/>
</dbReference>
<dbReference type="PANTHER" id="PTHR37953:SF1">
    <property type="entry name" value="UPF0127 PROTEIN MJ1496"/>
    <property type="match status" value="1"/>
</dbReference>
<dbReference type="Pfam" id="PF02643">
    <property type="entry name" value="DUF192"/>
    <property type="match status" value="1"/>
</dbReference>
<gene>
    <name evidence="1" type="ORF">GCM10010954_23550</name>
</gene>
<proteinExistence type="predicted"/>
<dbReference type="AlphaFoldDB" id="A0A917B7A0"/>
<dbReference type="Gene3D" id="2.60.120.1140">
    <property type="entry name" value="Protein of unknown function DUF192"/>
    <property type="match status" value="1"/>
</dbReference>
<dbReference type="Proteomes" id="UP000660110">
    <property type="component" value="Unassembled WGS sequence"/>
</dbReference>
<reference evidence="1" key="2">
    <citation type="submission" date="2020-09" db="EMBL/GenBank/DDBJ databases">
        <authorList>
            <person name="Sun Q."/>
            <person name="Zhou Y."/>
        </authorList>
    </citation>
    <scope>NUCLEOTIDE SEQUENCE</scope>
    <source>
        <strain evidence="1">CGMCC 1.12153</strain>
    </source>
</reference>